<keyword evidence="3" id="KW-0678">Repressor</keyword>
<dbReference type="EMBL" id="UPPP01000116">
    <property type="protein sequence ID" value="VBB09432.1"/>
    <property type="molecule type" value="Genomic_DNA"/>
</dbReference>
<gene>
    <name evidence="8" type="ORF">LUCI_4722</name>
</gene>
<evidence type="ECO:0000256" key="2">
    <source>
        <dbReference type="ARBA" id="ARBA00017823"/>
    </source>
</evidence>
<keyword evidence="5" id="KW-0805">Transcription regulation</keyword>
<keyword evidence="6" id="KW-0804">Transcription</keyword>
<dbReference type="GO" id="GO:0045892">
    <property type="term" value="P:negative regulation of DNA-templated transcription"/>
    <property type="evidence" value="ECO:0007669"/>
    <property type="project" value="InterPro"/>
</dbReference>
<evidence type="ECO:0000259" key="7">
    <source>
        <dbReference type="Pfam" id="PF04316"/>
    </source>
</evidence>
<dbReference type="Pfam" id="PF04316">
    <property type="entry name" value="FlgM"/>
    <property type="match status" value="1"/>
</dbReference>
<protein>
    <recommendedName>
        <fullName evidence="2">Negative regulator of flagellin synthesis</fullName>
    </recommendedName>
</protein>
<proteinExistence type="inferred from homology"/>
<comment type="similarity">
    <text evidence="1">Belongs to the FlgM family.</text>
</comment>
<keyword evidence="4" id="KW-1005">Bacterial flagellum biogenesis</keyword>
<sequence>MIISGSQIQNIMKIYNEQNKVAKSASGKSVAATPKDEVILSSKAQEFGPMLEKLKNMPEVRQDKVQEISQSLQSGSYQVDSGAVANKMIGRLMADQLPD</sequence>
<dbReference type="InterPro" id="IPR035890">
    <property type="entry name" value="Anti-sigma-28_factor_FlgM_sf"/>
</dbReference>
<evidence type="ECO:0000256" key="4">
    <source>
        <dbReference type="ARBA" id="ARBA00022795"/>
    </source>
</evidence>
<reference evidence="8 9" key="1">
    <citation type="submission" date="2018-06" db="EMBL/GenBank/DDBJ databases">
        <authorList>
            <person name="Strepis N."/>
        </authorList>
    </citation>
    <scope>NUCLEOTIDE SEQUENCE [LARGE SCALE GENOMIC DNA]</scope>
    <source>
        <strain evidence="8">LUCI</strain>
    </source>
</reference>
<keyword evidence="9" id="KW-1185">Reference proteome</keyword>
<dbReference type="GO" id="GO:0044781">
    <property type="term" value="P:bacterial-type flagellum organization"/>
    <property type="evidence" value="ECO:0007669"/>
    <property type="project" value="UniProtKB-KW"/>
</dbReference>
<evidence type="ECO:0000256" key="1">
    <source>
        <dbReference type="ARBA" id="ARBA00005322"/>
    </source>
</evidence>
<evidence type="ECO:0000313" key="8">
    <source>
        <dbReference type="EMBL" id="VBB09432.1"/>
    </source>
</evidence>
<dbReference type="InterPro" id="IPR007412">
    <property type="entry name" value="FlgM"/>
</dbReference>
<evidence type="ECO:0000313" key="9">
    <source>
        <dbReference type="Proteomes" id="UP000277811"/>
    </source>
</evidence>
<evidence type="ECO:0000256" key="6">
    <source>
        <dbReference type="ARBA" id="ARBA00023163"/>
    </source>
</evidence>
<dbReference type="OrthoDB" id="1683949at2"/>
<dbReference type="SUPFAM" id="SSF101498">
    <property type="entry name" value="Anti-sigma factor FlgM"/>
    <property type="match status" value="1"/>
</dbReference>
<dbReference type="InterPro" id="IPR031316">
    <property type="entry name" value="FlgM_C"/>
</dbReference>
<evidence type="ECO:0000256" key="3">
    <source>
        <dbReference type="ARBA" id="ARBA00022491"/>
    </source>
</evidence>
<dbReference type="Proteomes" id="UP000277811">
    <property type="component" value="Unassembled WGS sequence"/>
</dbReference>
<organism evidence="8 9">
    <name type="scientific">Lucifera butyrica</name>
    <dbReference type="NCBI Taxonomy" id="1351585"/>
    <lineage>
        <taxon>Bacteria</taxon>
        <taxon>Bacillati</taxon>
        <taxon>Bacillota</taxon>
        <taxon>Negativicutes</taxon>
        <taxon>Veillonellales</taxon>
        <taxon>Veillonellaceae</taxon>
        <taxon>Lucifera</taxon>
    </lineage>
</organism>
<name>A0A498RH67_9FIRM</name>
<accession>A0A498RH67</accession>
<dbReference type="NCBIfam" id="TIGR03824">
    <property type="entry name" value="FlgM_jcvi"/>
    <property type="match status" value="1"/>
</dbReference>
<feature type="domain" description="Anti-sigma-28 factor FlgM C-terminal" evidence="7">
    <location>
        <begin position="36"/>
        <end position="89"/>
    </location>
</feature>
<dbReference type="AlphaFoldDB" id="A0A498RH67"/>
<evidence type="ECO:0000256" key="5">
    <source>
        <dbReference type="ARBA" id="ARBA00023015"/>
    </source>
</evidence>